<reference evidence="1" key="1">
    <citation type="submission" date="2024-09" db="EMBL/GenBank/DDBJ databases">
        <title>Black Yeasts Isolated from many extreme environments.</title>
        <authorList>
            <person name="Coleine C."/>
            <person name="Stajich J.E."/>
            <person name="Selbmann L."/>
        </authorList>
    </citation>
    <scope>NUCLEOTIDE SEQUENCE</scope>
    <source>
        <strain evidence="1">CCFEE 5737</strain>
    </source>
</reference>
<gene>
    <name evidence="1" type="ORF">LTS18_006416</name>
</gene>
<accession>A0ACC3DXG5</accession>
<dbReference type="EMBL" id="JAWDJW010000155">
    <property type="protein sequence ID" value="KAK3081468.1"/>
    <property type="molecule type" value="Genomic_DNA"/>
</dbReference>
<evidence type="ECO:0000313" key="1">
    <source>
        <dbReference type="EMBL" id="KAK3081468.1"/>
    </source>
</evidence>
<evidence type="ECO:0000313" key="2">
    <source>
        <dbReference type="Proteomes" id="UP001186974"/>
    </source>
</evidence>
<keyword evidence="2" id="KW-1185">Reference proteome</keyword>
<proteinExistence type="predicted"/>
<protein>
    <submittedName>
        <fullName evidence="1">Uncharacterized protein</fullName>
    </submittedName>
</protein>
<name>A0ACC3DXG5_9PEZI</name>
<sequence length="784" mass="87752">MGQHEYVPQTYGIDDASEGASLTLLCQERDWPFRFTFEALRYNLFRTTFTSDAHPFPPFPNAVRPGKHFDGNRPEVQASDVEKSLRFGELTVKVNWDSGPPDVSIQLEGTKEELHNDLPFRSYGVDGNGIIHYTRYKNNTLHVGLGEKAAPMNLSNRASQLSTTDSFGYDVHRTDPLYKRIPLLINATPEGCVAPFSTSHSRGFYSGPYKYYRQDYGGLEEYLIVGRTLQEVVKTYADLIGYTLLVPRWAFGYIAGGMKYSMLDSPPAVDALMEFAEEFKKHDIPCSGFQLSSGYTVAETEPKTRNVFTWNRHWFPDPAAFFAAYRRGSASSRTAGGGESGVGNHIDFTSEAGFVWWHAGTRALRQVGVGMPWNDNNEYTIPDDHWRCKLDLPFLGASEKQRRDARVALWGRALNCELMSKSSHDALVDLEPNRRPFVLTRSATPGTLRYCASSWSGDNMTSWASMKGSTALSLTAGMCLMQCCGHDIGGFEGPQPSPELLLRWVQLGCYSQRFAINCYKTSKDDNKVGDVIEPWMYLEIPPGVRLALKRRYEMIPYLYSLSLESHLTACPPQRWVGWGYEEDPEVWTETLLDGETQYWLGDALLVGAVFEPGAMSARMYLPRRDEHDLGYVNVNPPYQHFEAGQWVDVEAVWYGSGIPVLAKVGSAIPVGKNVEVQSPGETDGNPADLPEDDYRGVEIFPPKGASGRTFETSWLEDDGIAAQPAISLYIVRYESAIETVTVSLELDGANKWEPFWKDLDIVLPVGDTRSVTAQSEAHVTLVEQ</sequence>
<organism evidence="1 2">
    <name type="scientific">Coniosporium uncinatum</name>
    <dbReference type="NCBI Taxonomy" id="93489"/>
    <lineage>
        <taxon>Eukaryota</taxon>
        <taxon>Fungi</taxon>
        <taxon>Dikarya</taxon>
        <taxon>Ascomycota</taxon>
        <taxon>Pezizomycotina</taxon>
        <taxon>Dothideomycetes</taxon>
        <taxon>Dothideomycetes incertae sedis</taxon>
        <taxon>Coniosporium</taxon>
    </lineage>
</organism>
<dbReference type="Proteomes" id="UP001186974">
    <property type="component" value="Unassembled WGS sequence"/>
</dbReference>
<comment type="caution">
    <text evidence="1">The sequence shown here is derived from an EMBL/GenBank/DDBJ whole genome shotgun (WGS) entry which is preliminary data.</text>
</comment>